<feature type="signal peptide" evidence="1">
    <location>
        <begin position="1"/>
        <end position="20"/>
    </location>
</feature>
<protein>
    <submittedName>
        <fullName evidence="3">Heat shock protein HslJ</fullName>
    </submittedName>
</protein>
<accession>A0ABS4XFY7</accession>
<evidence type="ECO:0000313" key="4">
    <source>
        <dbReference type="Proteomes" id="UP001296993"/>
    </source>
</evidence>
<evidence type="ECO:0000256" key="1">
    <source>
        <dbReference type="SAM" id="SignalP"/>
    </source>
</evidence>
<keyword evidence="4" id="KW-1185">Reference proteome</keyword>
<comment type="caution">
    <text evidence="3">The sequence shown here is derived from an EMBL/GenBank/DDBJ whole genome shotgun (WGS) entry which is preliminary data.</text>
</comment>
<organism evidence="3 4">
    <name type="scientific">Paeniglutamicibacter kerguelensis</name>
    <dbReference type="NCBI Taxonomy" id="254788"/>
    <lineage>
        <taxon>Bacteria</taxon>
        <taxon>Bacillati</taxon>
        <taxon>Actinomycetota</taxon>
        <taxon>Actinomycetes</taxon>
        <taxon>Micrococcales</taxon>
        <taxon>Micrococcaceae</taxon>
        <taxon>Paeniglutamicibacter</taxon>
    </lineage>
</organism>
<dbReference type="EMBL" id="JAGIOF010000001">
    <property type="protein sequence ID" value="MBP2387365.1"/>
    <property type="molecule type" value="Genomic_DNA"/>
</dbReference>
<keyword evidence="3" id="KW-0346">Stress response</keyword>
<evidence type="ECO:0000313" key="3">
    <source>
        <dbReference type="EMBL" id="MBP2387365.1"/>
    </source>
</evidence>
<dbReference type="Proteomes" id="UP001296993">
    <property type="component" value="Unassembled WGS sequence"/>
</dbReference>
<dbReference type="RefSeq" id="WP_209999574.1">
    <property type="nucleotide sequence ID" value="NZ_BAAAJY010000009.1"/>
</dbReference>
<dbReference type="Pfam" id="PF03724">
    <property type="entry name" value="META"/>
    <property type="match status" value="1"/>
</dbReference>
<proteinExistence type="predicted"/>
<sequence length="120" mass="12382">MKKIGLAAALGAALLLSACAADPAEQPNPVGTWGVTEQGKPQLVLEEGGTLHGTDGCNRLVGTWEETDGKVIFGPLAGTRMFCEGVDTWLSDATSAKIVSGSLEIFNAKDAAIGTLKHSE</sequence>
<feature type="chain" id="PRO_5046228776" evidence="1">
    <location>
        <begin position="21"/>
        <end position="120"/>
    </location>
</feature>
<dbReference type="InterPro" id="IPR038670">
    <property type="entry name" value="HslJ-like_sf"/>
</dbReference>
<name>A0ABS4XFY7_9MICC</name>
<dbReference type="InterPro" id="IPR005184">
    <property type="entry name" value="DUF306_Meta_HslJ"/>
</dbReference>
<gene>
    <name evidence="3" type="ORF">JOF47_002876</name>
</gene>
<dbReference type="Gene3D" id="2.40.128.270">
    <property type="match status" value="1"/>
</dbReference>
<dbReference type="PROSITE" id="PS51257">
    <property type="entry name" value="PROKAR_LIPOPROTEIN"/>
    <property type="match status" value="1"/>
</dbReference>
<keyword evidence="1" id="KW-0732">Signal</keyword>
<feature type="domain" description="DUF306" evidence="2">
    <location>
        <begin position="35"/>
        <end position="87"/>
    </location>
</feature>
<reference evidence="3 4" key="1">
    <citation type="submission" date="2021-03" db="EMBL/GenBank/DDBJ databases">
        <title>Sequencing the genomes of 1000 actinobacteria strains.</title>
        <authorList>
            <person name="Klenk H.-P."/>
        </authorList>
    </citation>
    <scope>NUCLEOTIDE SEQUENCE [LARGE SCALE GENOMIC DNA]</scope>
    <source>
        <strain evidence="3 4">DSM 15797</strain>
    </source>
</reference>
<evidence type="ECO:0000259" key="2">
    <source>
        <dbReference type="Pfam" id="PF03724"/>
    </source>
</evidence>